<keyword evidence="4" id="KW-1185">Reference proteome</keyword>
<dbReference type="PROSITE" id="PS51338">
    <property type="entry name" value="IMD"/>
    <property type="match status" value="1"/>
</dbReference>
<proteinExistence type="predicted"/>
<dbReference type="GO" id="GO:0009898">
    <property type="term" value="C:cytoplasmic side of plasma membrane"/>
    <property type="evidence" value="ECO:0007669"/>
    <property type="project" value="TreeGrafter"/>
</dbReference>
<feature type="compositionally biased region" description="Polar residues" evidence="1">
    <location>
        <begin position="804"/>
        <end position="819"/>
    </location>
</feature>
<sequence length="840" mass="90468">MDVETATLRSFRELDNLYLSLLSDVKSGGPIWDDIISKGGKLFTALRATVHASNAFLDAIQRLADLASKTSGGSKEIGAHFTRLCMRQKRLGSQVKTMGNQLITSMVNPMTSHMDEWKKSIAQIEKEHNRETKRARGELKRALAEANRLKRKLAKQANGGSLHRRQNSGSSSIGQGVGLGEPPKSNHMSASATGVGNSSLAVKTQSAVQVLDEKVRRMEDLERASIKRLMIEERGRYCFFFNCLRPVLETETSLLGEISTLRELFIALSTATEDPTCLLEEAESVLARTGAVTGDSGVSMTPSGALHSPSSNEVEAFASAVEAIMSSRQQRQQQNKHLEGTPSLASDSLGSTSSGWSGSCNGANGPGSSPISSQASIHSANSGPQQQMAAILRQSRLPQNDNSPRSASVGRPMVNGTPQRIVSTSGVEDVVLRRPTTNGHSLTSTPARRPKTTTTEVQQSFGLPSANGVSPMQPSPNQRHSTCTLHLNDTVSLNMEDRTLKNKTNGHSQEEENEEEDGEETVSGTLDDETSDDGMLPDDRGFKNIDGGAKRNSTSGEIQRPDLNCVLSREHRSLSRGGELHKLLYPDQSLPPPVYTNLNKLTHAAQRKFSMSTNVSPNTPTGGPAGNLISWRQSATGEPDNLSISSAPHGQPEITTTNGGVYSMPGSPHRPSYSTSSSNSRPRGSSVGVEDPFSVEMDELDRMVTEMHSLNHHHSNNQQIHHQHVPLSNSAKLTNSTSGFGTLTSMSITHAEVDSMLCFYPNQSFTDFPSGDEAFVLPLPPPLSVPPIPRMRIASDVSIQHNARSVSATRVNGTPTGSSLPPPVPCRSSSLQRNPTDVAC</sequence>
<feature type="region of interest" description="Disordered" evidence="1">
    <location>
        <begin position="500"/>
        <end position="557"/>
    </location>
</feature>
<dbReference type="SUPFAM" id="SSF103657">
    <property type="entry name" value="BAR/IMD domain-like"/>
    <property type="match status" value="1"/>
</dbReference>
<feature type="compositionally biased region" description="Polar residues" evidence="1">
    <location>
        <begin position="416"/>
        <end position="426"/>
    </location>
</feature>
<evidence type="ECO:0000313" key="3">
    <source>
        <dbReference type="EMBL" id="VUZ47978.1"/>
    </source>
</evidence>
<feature type="compositionally biased region" description="Low complexity" evidence="1">
    <location>
        <begin position="343"/>
        <end position="359"/>
    </location>
</feature>
<evidence type="ECO:0000313" key="4">
    <source>
        <dbReference type="Proteomes" id="UP000321570"/>
    </source>
</evidence>
<gene>
    <name evidence="3" type="ORF">WMSIL1_LOCUS7290</name>
</gene>
<feature type="compositionally biased region" description="Polar residues" evidence="1">
    <location>
        <begin position="827"/>
        <end position="840"/>
    </location>
</feature>
<dbReference type="Proteomes" id="UP000321570">
    <property type="component" value="Unassembled WGS sequence"/>
</dbReference>
<dbReference type="InterPro" id="IPR030127">
    <property type="entry name" value="MTSS1/MTSS2"/>
</dbReference>
<feature type="compositionally biased region" description="Polar residues" evidence="1">
    <location>
        <begin position="611"/>
        <end position="621"/>
    </location>
</feature>
<dbReference type="GO" id="GO:0030031">
    <property type="term" value="P:cell projection assembly"/>
    <property type="evidence" value="ECO:0007669"/>
    <property type="project" value="TreeGrafter"/>
</dbReference>
<feature type="domain" description="IMD" evidence="2">
    <location>
        <begin position="1"/>
        <end position="89"/>
    </location>
</feature>
<feature type="region of interest" description="Disordered" evidence="1">
    <location>
        <begin position="611"/>
        <end position="694"/>
    </location>
</feature>
<feature type="compositionally biased region" description="Low complexity" evidence="1">
    <location>
        <begin position="666"/>
        <end position="688"/>
    </location>
</feature>
<dbReference type="GO" id="GO:0003779">
    <property type="term" value="F:actin binding"/>
    <property type="evidence" value="ECO:0007669"/>
    <property type="project" value="InterPro"/>
</dbReference>
<feature type="compositionally biased region" description="Polar residues" evidence="1">
    <location>
        <begin position="435"/>
        <end position="482"/>
    </location>
</feature>
<feature type="compositionally biased region" description="Polar residues" evidence="1">
    <location>
        <begin position="326"/>
        <end position="335"/>
    </location>
</feature>
<feature type="compositionally biased region" description="Acidic residues" evidence="1">
    <location>
        <begin position="511"/>
        <end position="536"/>
    </location>
</feature>
<feature type="compositionally biased region" description="Polar residues" evidence="1">
    <location>
        <begin position="630"/>
        <end position="660"/>
    </location>
</feature>
<feature type="region of interest" description="Disordered" evidence="1">
    <location>
        <begin position="326"/>
        <end position="482"/>
    </location>
</feature>
<dbReference type="Gene3D" id="1.20.1270.60">
    <property type="entry name" value="Arfaptin homology (AH) domain/BAR domain"/>
    <property type="match status" value="1"/>
</dbReference>
<dbReference type="EMBL" id="CABIJS010000256">
    <property type="protein sequence ID" value="VUZ47978.1"/>
    <property type="molecule type" value="Genomic_DNA"/>
</dbReference>
<feature type="region of interest" description="Disordered" evidence="1">
    <location>
        <begin position="153"/>
        <end position="197"/>
    </location>
</feature>
<dbReference type="GO" id="GO:0005543">
    <property type="term" value="F:phospholipid binding"/>
    <property type="evidence" value="ECO:0007669"/>
    <property type="project" value="TreeGrafter"/>
</dbReference>
<dbReference type="GO" id="GO:0015629">
    <property type="term" value="C:actin cytoskeleton"/>
    <property type="evidence" value="ECO:0007669"/>
    <property type="project" value="TreeGrafter"/>
</dbReference>
<organism evidence="3 4">
    <name type="scientific">Hymenolepis diminuta</name>
    <name type="common">Rat tapeworm</name>
    <dbReference type="NCBI Taxonomy" id="6216"/>
    <lineage>
        <taxon>Eukaryota</taxon>
        <taxon>Metazoa</taxon>
        <taxon>Spiralia</taxon>
        <taxon>Lophotrochozoa</taxon>
        <taxon>Platyhelminthes</taxon>
        <taxon>Cestoda</taxon>
        <taxon>Eucestoda</taxon>
        <taxon>Cyclophyllidea</taxon>
        <taxon>Hymenolepididae</taxon>
        <taxon>Hymenolepis</taxon>
    </lineage>
</organism>
<accession>A0A564YMQ3</accession>
<feature type="region of interest" description="Disordered" evidence="1">
    <location>
        <begin position="804"/>
        <end position="840"/>
    </location>
</feature>
<feature type="compositionally biased region" description="Low complexity" evidence="1">
    <location>
        <begin position="366"/>
        <end position="380"/>
    </location>
</feature>
<dbReference type="GO" id="GO:0007009">
    <property type="term" value="P:plasma membrane organization"/>
    <property type="evidence" value="ECO:0007669"/>
    <property type="project" value="InterPro"/>
</dbReference>
<reference evidence="3 4" key="1">
    <citation type="submission" date="2019-07" db="EMBL/GenBank/DDBJ databases">
        <authorList>
            <person name="Jastrzebski P J."/>
            <person name="Paukszto L."/>
            <person name="Jastrzebski P J."/>
        </authorList>
    </citation>
    <scope>NUCLEOTIDE SEQUENCE [LARGE SCALE GENOMIC DNA]</scope>
    <source>
        <strain evidence="3 4">WMS-il1</strain>
    </source>
</reference>
<dbReference type="PANTHER" id="PTHR15708:SF4">
    <property type="entry name" value="FI21477P1-RELATED"/>
    <property type="match status" value="1"/>
</dbReference>
<feature type="compositionally biased region" description="Polar residues" evidence="1">
    <location>
        <begin position="186"/>
        <end position="197"/>
    </location>
</feature>
<feature type="compositionally biased region" description="Polar residues" evidence="1">
    <location>
        <begin position="396"/>
        <end position="406"/>
    </location>
</feature>
<dbReference type="InterPro" id="IPR027267">
    <property type="entry name" value="AH/BAR_dom_sf"/>
</dbReference>
<evidence type="ECO:0000256" key="1">
    <source>
        <dbReference type="SAM" id="MobiDB-lite"/>
    </source>
</evidence>
<dbReference type="Pfam" id="PF08397">
    <property type="entry name" value="IMD"/>
    <property type="match status" value="2"/>
</dbReference>
<protein>
    <recommendedName>
        <fullName evidence="2">IMD domain-containing protein</fullName>
    </recommendedName>
</protein>
<dbReference type="InterPro" id="IPR013606">
    <property type="entry name" value="I-BAR_dom"/>
</dbReference>
<dbReference type="PANTHER" id="PTHR15708">
    <property type="entry name" value="ACTIN BUNDLING/MISSING IN METASTASIS-RELATED"/>
    <property type="match status" value="1"/>
</dbReference>
<dbReference type="AlphaFoldDB" id="A0A564YMQ3"/>
<evidence type="ECO:0000259" key="2">
    <source>
        <dbReference type="PROSITE" id="PS51338"/>
    </source>
</evidence>
<name>A0A564YMQ3_HYMDI</name>